<protein>
    <submittedName>
        <fullName evidence="1">Uncharacterized protein</fullName>
    </submittedName>
</protein>
<sequence>MHDPPFKLHEWAPVMKMFLTFCNNSCYFYYNVNLWSHPYLT</sequence>
<dbReference type="EMBL" id="CM009294">
    <property type="protein sequence ID" value="RQO90772.1"/>
    <property type="molecule type" value="Genomic_DNA"/>
</dbReference>
<evidence type="ECO:0000313" key="2">
    <source>
        <dbReference type="Proteomes" id="UP000006729"/>
    </source>
</evidence>
<reference evidence="1 2" key="1">
    <citation type="journal article" date="2006" name="Science">
        <title>The genome of black cottonwood, Populus trichocarpa (Torr. &amp; Gray).</title>
        <authorList>
            <person name="Tuskan G.A."/>
            <person name="Difazio S."/>
            <person name="Jansson S."/>
            <person name="Bohlmann J."/>
            <person name="Grigoriev I."/>
            <person name="Hellsten U."/>
            <person name="Putnam N."/>
            <person name="Ralph S."/>
            <person name="Rombauts S."/>
            <person name="Salamov A."/>
            <person name="Schein J."/>
            <person name="Sterck L."/>
            <person name="Aerts A."/>
            <person name="Bhalerao R.R."/>
            <person name="Bhalerao R.P."/>
            <person name="Blaudez D."/>
            <person name="Boerjan W."/>
            <person name="Brun A."/>
            <person name="Brunner A."/>
            <person name="Busov V."/>
            <person name="Campbell M."/>
            <person name="Carlson J."/>
            <person name="Chalot M."/>
            <person name="Chapman J."/>
            <person name="Chen G.L."/>
            <person name="Cooper D."/>
            <person name="Coutinho P.M."/>
            <person name="Couturier J."/>
            <person name="Covert S."/>
            <person name="Cronk Q."/>
            <person name="Cunningham R."/>
            <person name="Davis J."/>
            <person name="Degroeve S."/>
            <person name="Dejardin A."/>
            <person name="Depamphilis C."/>
            <person name="Detter J."/>
            <person name="Dirks B."/>
            <person name="Dubchak I."/>
            <person name="Duplessis S."/>
            <person name="Ehlting J."/>
            <person name="Ellis B."/>
            <person name="Gendler K."/>
            <person name="Goodstein D."/>
            <person name="Gribskov M."/>
            <person name="Grimwood J."/>
            <person name="Groover A."/>
            <person name="Gunter L."/>
            <person name="Hamberger B."/>
            <person name="Heinze B."/>
            <person name="Helariutta Y."/>
            <person name="Henrissat B."/>
            <person name="Holligan D."/>
            <person name="Holt R."/>
            <person name="Huang W."/>
            <person name="Islam-Faridi N."/>
            <person name="Jones S."/>
            <person name="Jones-Rhoades M."/>
            <person name="Jorgensen R."/>
            <person name="Joshi C."/>
            <person name="Kangasjarvi J."/>
            <person name="Karlsson J."/>
            <person name="Kelleher C."/>
            <person name="Kirkpatrick R."/>
            <person name="Kirst M."/>
            <person name="Kohler A."/>
            <person name="Kalluri U."/>
            <person name="Larimer F."/>
            <person name="Leebens-Mack J."/>
            <person name="Leple J.C."/>
            <person name="Locascio P."/>
            <person name="Lou Y."/>
            <person name="Lucas S."/>
            <person name="Martin F."/>
            <person name="Montanini B."/>
            <person name="Napoli C."/>
            <person name="Nelson D.R."/>
            <person name="Nelson C."/>
            <person name="Nieminen K."/>
            <person name="Nilsson O."/>
            <person name="Pereda V."/>
            <person name="Peter G."/>
            <person name="Philippe R."/>
            <person name="Pilate G."/>
            <person name="Poliakov A."/>
            <person name="Razumovskaya J."/>
            <person name="Richardson P."/>
            <person name="Rinaldi C."/>
            <person name="Ritland K."/>
            <person name="Rouze P."/>
            <person name="Ryaboy D."/>
            <person name="Schmutz J."/>
            <person name="Schrader J."/>
            <person name="Segerman B."/>
            <person name="Shin H."/>
            <person name="Siddiqui A."/>
            <person name="Sterky F."/>
            <person name="Terry A."/>
            <person name="Tsai C.J."/>
            <person name="Uberbacher E."/>
            <person name="Unneberg P."/>
            <person name="Vahala J."/>
            <person name="Wall K."/>
            <person name="Wessler S."/>
            <person name="Yang G."/>
            <person name="Yin T."/>
            <person name="Douglas C."/>
            <person name="Marra M."/>
            <person name="Sandberg G."/>
            <person name="Van de Peer Y."/>
            <person name="Rokhsar D."/>
        </authorList>
    </citation>
    <scope>NUCLEOTIDE SEQUENCE [LARGE SCALE GENOMIC DNA]</scope>
    <source>
        <strain evidence="2">cv. Nisqually</strain>
    </source>
</reference>
<gene>
    <name evidence="1" type="ORF">POPTR_005G197850</name>
</gene>
<dbReference type="Proteomes" id="UP000006729">
    <property type="component" value="Chromosome 5"/>
</dbReference>
<name>A0A3N7F324_POPTR</name>
<evidence type="ECO:0000313" key="1">
    <source>
        <dbReference type="EMBL" id="RQO90772.1"/>
    </source>
</evidence>
<dbReference type="InParanoid" id="A0A3N7F324"/>
<organism evidence="1 2">
    <name type="scientific">Populus trichocarpa</name>
    <name type="common">Western balsam poplar</name>
    <name type="synonym">Populus balsamifera subsp. trichocarpa</name>
    <dbReference type="NCBI Taxonomy" id="3694"/>
    <lineage>
        <taxon>Eukaryota</taxon>
        <taxon>Viridiplantae</taxon>
        <taxon>Streptophyta</taxon>
        <taxon>Embryophyta</taxon>
        <taxon>Tracheophyta</taxon>
        <taxon>Spermatophyta</taxon>
        <taxon>Magnoliopsida</taxon>
        <taxon>eudicotyledons</taxon>
        <taxon>Gunneridae</taxon>
        <taxon>Pentapetalae</taxon>
        <taxon>rosids</taxon>
        <taxon>fabids</taxon>
        <taxon>Malpighiales</taxon>
        <taxon>Salicaceae</taxon>
        <taxon>Saliceae</taxon>
        <taxon>Populus</taxon>
    </lineage>
</organism>
<accession>A0A3N7F324</accession>
<dbReference type="AlphaFoldDB" id="A0A3N7F324"/>
<proteinExistence type="predicted"/>
<keyword evidence="2" id="KW-1185">Reference proteome</keyword>